<protein>
    <submittedName>
        <fullName evidence="1">Uncharacterized protein</fullName>
    </submittedName>
</protein>
<keyword evidence="2" id="KW-1185">Reference proteome</keyword>
<organism evidence="1 2">
    <name type="scientific">Catagonus wagneri</name>
    <name type="common">Chacoan peccary</name>
    <dbReference type="NCBI Taxonomy" id="51154"/>
    <lineage>
        <taxon>Eukaryota</taxon>
        <taxon>Metazoa</taxon>
        <taxon>Chordata</taxon>
        <taxon>Craniata</taxon>
        <taxon>Vertebrata</taxon>
        <taxon>Euteleostomi</taxon>
        <taxon>Mammalia</taxon>
        <taxon>Eutheria</taxon>
        <taxon>Laurasiatheria</taxon>
        <taxon>Artiodactyla</taxon>
        <taxon>Suina</taxon>
        <taxon>Tayassuidae</taxon>
        <taxon>Catagonus</taxon>
    </lineage>
</organism>
<evidence type="ECO:0000313" key="2">
    <source>
        <dbReference type="Proteomes" id="UP000694540"/>
    </source>
</evidence>
<dbReference type="Ensembl" id="ENSCWAT00000017019.1">
    <property type="protein sequence ID" value="ENSCWAP00000015676.1"/>
    <property type="gene ID" value="ENSCWAG00000012167.1"/>
</dbReference>
<proteinExistence type="predicted"/>
<reference evidence="1" key="1">
    <citation type="submission" date="2025-08" db="UniProtKB">
        <authorList>
            <consortium name="Ensembl"/>
        </authorList>
    </citation>
    <scope>IDENTIFICATION</scope>
</reference>
<evidence type="ECO:0000313" key="1">
    <source>
        <dbReference type="Ensembl" id="ENSCWAP00000015676.1"/>
    </source>
</evidence>
<dbReference type="GeneTree" id="ENSGT00910000147435"/>
<accession>A0A8C3YIZ8</accession>
<dbReference type="Proteomes" id="UP000694540">
    <property type="component" value="Unplaced"/>
</dbReference>
<sequence length="176" mass="19839">MEGVAGKAPHECFEANVLAQSCCQNCFHPAEAHGARHQEPGSPPSAEAPYCDLPRRCLPAPEDPLRASTYSRPSERWVEPWGLRRGSWSGGRRCSDPALLWVWRMPLATALIRLLGWETPFAAGVTLKRQKKKKKKTQREIEPNQHFFGNMCSLWVGIINKNQNRSTIRYVSESLG</sequence>
<reference evidence="1" key="2">
    <citation type="submission" date="2025-09" db="UniProtKB">
        <authorList>
            <consortium name="Ensembl"/>
        </authorList>
    </citation>
    <scope>IDENTIFICATION</scope>
</reference>
<name>A0A8C3YIZ8_9CETA</name>
<dbReference type="AlphaFoldDB" id="A0A8C3YIZ8"/>